<dbReference type="PROSITE" id="PS50181">
    <property type="entry name" value="FBOX"/>
    <property type="match status" value="1"/>
</dbReference>
<dbReference type="CDD" id="cd22160">
    <property type="entry name" value="F-box_AtFBL13-like"/>
    <property type="match status" value="1"/>
</dbReference>
<reference evidence="2 3" key="1">
    <citation type="submission" date="2018-10" db="EMBL/GenBank/DDBJ databases">
        <title>A high-quality apple genome assembly.</title>
        <authorList>
            <person name="Hu J."/>
        </authorList>
    </citation>
    <scope>NUCLEOTIDE SEQUENCE [LARGE SCALE GENOMIC DNA]</scope>
    <source>
        <strain evidence="3">cv. HFTH1</strain>
        <tissue evidence="2">Young leaf</tissue>
    </source>
</reference>
<comment type="caution">
    <text evidence="2">The sequence shown here is derived from an EMBL/GenBank/DDBJ whole genome shotgun (WGS) entry which is preliminary data.</text>
</comment>
<evidence type="ECO:0000259" key="1">
    <source>
        <dbReference type="PROSITE" id="PS50181"/>
    </source>
</evidence>
<evidence type="ECO:0000313" key="3">
    <source>
        <dbReference type="Proteomes" id="UP000290289"/>
    </source>
</evidence>
<dbReference type="InterPro" id="IPR006566">
    <property type="entry name" value="FBD"/>
</dbReference>
<dbReference type="InterPro" id="IPR050232">
    <property type="entry name" value="FBL13/AtMIF1-like"/>
</dbReference>
<dbReference type="Pfam" id="PF08387">
    <property type="entry name" value="FBD"/>
    <property type="match status" value="2"/>
</dbReference>
<dbReference type="SMART" id="SM00579">
    <property type="entry name" value="FBD"/>
    <property type="match status" value="1"/>
</dbReference>
<dbReference type="InterPro" id="IPR055411">
    <property type="entry name" value="LRR_FXL15/At3g58940/PEG3-like"/>
</dbReference>
<protein>
    <recommendedName>
        <fullName evidence="1">F-box domain-containing protein</fullName>
    </recommendedName>
</protein>
<dbReference type="AlphaFoldDB" id="A0A498KBM3"/>
<dbReference type="InterPro" id="IPR036047">
    <property type="entry name" value="F-box-like_dom_sf"/>
</dbReference>
<dbReference type="PANTHER" id="PTHR31900">
    <property type="entry name" value="F-BOX/RNI SUPERFAMILY PROTEIN-RELATED"/>
    <property type="match status" value="1"/>
</dbReference>
<proteinExistence type="predicted"/>
<name>A0A498KBM3_MALDO</name>
<dbReference type="EMBL" id="RDQH01000329">
    <property type="protein sequence ID" value="RXI02933.1"/>
    <property type="molecule type" value="Genomic_DNA"/>
</dbReference>
<dbReference type="SUPFAM" id="SSF52047">
    <property type="entry name" value="RNI-like"/>
    <property type="match status" value="1"/>
</dbReference>
<organism evidence="2 3">
    <name type="scientific">Malus domestica</name>
    <name type="common">Apple</name>
    <name type="synonym">Pyrus malus</name>
    <dbReference type="NCBI Taxonomy" id="3750"/>
    <lineage>
        <taxon>Eukaryota</taxon>
        <taxon>Viridiplantae</taxon>
        <taxon>Streptophyta</taxon>
        <taxon>Embryophyta</taxon>
        <taxon>Tracheophyta</taxon>
        <taxon>Spermatophyta</taxon>
        <taxon>Magnoliopsida</taxon>
        <taxon>eudicotyledons</taxon>
        <taxon>Gunneridae</taxon>
        <taxon>Pentapetalae</taxon>
        <taxon>rosids</taxon>
        <taxon>fabids</taxon>
        <taxon>Rosales</taxon>
        <taxon>Rosaceae</taxon>
        <taxon>Amygdaloideae</taxon>
        <taxon>Maleae</taxon>
        <taxon>Malus</taxon>
    </lineage>
</organism>
<dbReference type="Pfam" id="PF00646">
    <property type="entry name" value="F-box"/>
    <property type="match status" value="1"/>
</dbReference>
<feature type="domain" description="F-box" evidence="1">
    <location>
        <begin position="361"/>
        <end position="397"/>
    </location>
</feature>
<dbReference type="Gene3D" id="1.20.1280.50">
    <property type="match status" value="1"/>
</dbReference>
<dbReference type="InterPro" id="IPR032675">
    <property type="entry name" value="LRR_dom_sf"/>
</dbReference>
<dbReference type="Proteomes" id="UP000290289">
    <property type="component" value="Chromosome 3"/>
</dbReference>
<dbReference type="InterPro" id="IPR001810">
    <property type="entry name" value="F-box_dom"/>
</dbReference>
<dbReference type="SMART" id="SM00256">
    <property type="entry name" value="FBOX"/>
    <property type="match status" value="1"/>
</dbReference>
<dbReference type="PANTHER" id="PTHR31900:SF34">
    <property type="entry name" value="EMB|CAB62440.1-RELATED"/>
    <property type="match status" value="1"/>
</dbReference>
<accession>A0A498KBM3</accession>
<dbReference type="Gene3D" id="3.80.10.10">
    <property type="entry name" value="Ribonuclease Inhibitor"/>
    <property type="match status" value="1"/>
</dbReference>
<dbReference type="SUPFAM" id="SSF81383">
    <property type="entry name" value="F-box domain"/>
    <property type="match status" value="1"/>
</dbReference>
<evidence type="ECO:0000313" key="2">
    <source>
        <dbReference type="EMBL" id="RXI02933.1"/>
    </source>
</evidence>
<dbReference type="InterPro" id="IPR053781">
    <property type="entry name" value="F-box_AtFBL13-like"/>
</dbReference>
<keyword evidence="3" id="KW-1185">Reference proteome</keyword>
<gene>
    <name evidence="2" type="ORF">DVH24_003011</name>
</gene>
<sequence>MGSNSKFRKACIECNTFRILSSVSTRDAVKTSVLSHRWFNVWASVPDLSLTQTSPEEFSRFAGRNVAELELDHFVDLTPNTYQGYQLPRRLLLCNTLVVLKLTLHCNDITVTPSSGCFPSLKFLHATVRYLVGDLMEKLFSCCPVLEDLIIDGDLEEDSILNFNVSAPNLKRLRISLHIDPFPFDGDDIYRMGDYYCKILNVNAPNLEEFNLLENFLASYSFNHANSLSKAKIDLGDLHVFNNLDFVHKSADRIYSLFVAIINVTHLSLSAPVFGNIKCSLHLYEPIFVHEWCPTELVPICLSSRVKTICIRGLHGQPDEMEVTKYLLKHEVALGVMAIAFVHERILARFQIKMSLKACIGDRISGLPDEIICHILSFLITEEAVKTSVLSRRWKNVWAYNPNIDLCDLGCGRRINSDNFEGIVNLVLLSRGSLDIHRFSLTCEDFVNYSCFDVWIRSAVSHNVVELVLDLVDGGFSQKLDLIDGETVSYYVCFELPKSLYMCNTLVVLKLRLQPSFTITPPSNCFPSLKFLKLMFDCLDIDSMEKLISCCPVLEDLNIDCKLVDLDEFPVLRFNISALKLNKLQVYLYQGTSEIPRAYQIFVNVNAPSLEKFDLQDEYMAIYSWNKAKSLSRAKIDFKQLHRFQGIDNDYILESADRMQRLFEGLLYVKDLSVSAPLFGNAKCSAFRHGCDFVHHVWSPPRWVPVCLMSCLKNICIKGFRGRADEMEVVKYMLKQGEVLNNVIIFACDFSVKDEMKLCQEMSTFPRASKACQIEFRR</sequence>
<dbReference type="Pfam" id="PF24758">
    <property type="entry name" value="LRR_At5g56370"/>
    <property type="match status" value="2"/>
</dbReference>